<sequence length="638" mass="68803">MSTPPGFYADPLDLFACMDYSWTPEIPTDPRERTLFWLRCESLGLSGDEGLAYGVGQLVAGEADLEDGYYVLQRTMHQPGWRYWHSPYTVLPLPCSLAEWHGQWERLNFCDYSTFVGNPEEEFHTLYAQRFFYIGMNDTEERRDWLADLVYQELELIKEYGSIQELENQRKEALRVCAPSFCGFQQAQPCLGTVGPKDFHLPPSTVSAAVGEEQEASQTTLLWSPSEIPVCTESSGCVTPGLAEPESGCCHFKGLAEAEASPSEIPVCLEFSGCVTPGLAEPESGCCHFKGLAEAEASPSENPVCTEFSGCVTPELAEPESGCCHFKGLAEAEASPSENPVCTEFSGCVTPVLAEPESGCCHFKGLAEAEASPSENPVCLEFSGCVTPGLVEPESGCCHFKGLAEAEASPSENPVCTEFSGCVTPGLAEPESGCCHFKGLAEAEASPSENPVCMEFSGCVTPGLAEPESGCCHFKGLAEAEASPSEIPNCVEPGAAQFEKSFKEGRDEDSPLPELLLAGEEQDQEESIAQDSPMSIRAVSSGNGVRGTPKAQRVTRAVVPETPSGRQQGQRITPQRNKTLVSPRAVPTISPRWRGPPLCNVTGTGALREVGWNLELKKRQGDKHLSNTLWGPLVIGVT</sequence>
<reference evidence="2" key="1">
    <citation type="submission" date="2025-08" db="UniProtKB">
        <authorList>
            <consortium name="RefSeq"/>
        </authorList>
    </citation>
    <scope>IDENTIFICATION</scope>
    <source>
        <strain evidence="2">Nigerian</strain>
        <tissue evidence="2">Liver and blood</tissue>
    </source>
</reference>
<protein>
    <submittedName>
        <fullName evidence="2">Uncharacterized protein LOC101732473</fullName>
    </submittedName>
</protein>
<dbReference type="AlphaFoldDB" id="A0A8J0QUJ7"/>
<dbReference type="Proteomes" id="UP000008143">
    <property type="component" value="Chromosome 2"/>
</dbReference>
<name>A0A8J0QUJ7_XENTR</name>
<proteinExistence type="predicted"/>
<dbReference type="OrthoDB" id="10383621at2759"/>
<gene>
    <name evidence="2 3" type="primary">LOC101732473</name>
</gene>
<keyword evidence="1" id="KW-1185">Reference proteome</keyword>
<dbReference type="AGR" id="Xenbase:XB-GENE-29086143"/>
<organism evidence="1 2">
    <name type="scientific">Xenopus tropicalis</name>
    <name type="common">Western clawed frog</name>
    <name type="synonym">Silurana tropicalis</name>
    <dbReference type="NCBI Taxonomy" id="8364"/>
    <lineage>
        <taxon>Eukaryota</taxon>
        <taxon>Metazoa</taxon>
        <taxon>Chordata</taxon>
        <taxon>Craniata</taxon>
        <taxon>Vertebrata</taxon>
        <taxon>Euteleostomi</taxon>
        <taxon>Amphibia</taxon>
        <taxon>Batrachia</taxon>
        <taxon>Anura</taxon>
        <taxon>Pipoidea</taxon>
        <taxon>Pipidae</taxon>
        <taxon>Xenopodinae</taxon>
        <taxon>Xenopus</taxon>
        <taxon>Silurana</taxon>
    </lineage>
</organism>
<evidence type="ECO:0000313" key="2">
    <source>
        <dbReference type="RefSeq" id="XP_002945095.4"/>
    </source>
</evidence>
<dbReference type="GeneID" id="101732473"/>
<evidence type="ECO:0000313" key="3">
    <source>
        <dbReference type="Xenbase" id="XB-GENE-29086143"/>
    </source>
</evidence>
<accession>A0A8J0QUJ7</accession>
<dbReference type="KEGG" id="xtr:101732473"/>
<dbReference type="Xenbase" id="XB-GENE-29086143">
    <property type="gene designation" value="LOC101732473"/>
</dbReference>
<evidence type="ECO:0000313" key="1">
    <source>
        <dbReference type="Proteomes" id="UP000008143"/>
    </source>
</evidence>
<dbReference type="RefSeq" id="XP_002945095.4">
    <property type="nucleotide sequence ID" value="XM_002945049.5"/>
</dbReference>